<keyword evidence="1" id="KW-1133">Transmembrane helix</keyword>
<keyword evidence="3" id="KW-1185">Reference proteome</keyword>
<feature type="transmembrane region" description="Helical" evidence="1">
    <location>
        <begin position="49"/>
        <end position="69"/>
    </location>
</feature>
<feature type="transmembrane region" description="Helical" evidence="1">
    <location>
        <begin position="185"/>
        <end position="205"/>
    </location>
</feature>
<dbReference type="EMBL" id="CP137852">
    <property type="protein sequence ID" value="WPB87593.1"/>
    <property type="molecule type" value="Genomic_DNA"/>
</dbReference>
<sequence length="260" mass="27951">MNFLNQNALLGFLLVVLLPTASVFGLSCLVRRVAPLAWLRRNNEVGGYKYQAVSAIYAVLLGFVVVAVWERFHEAEGQVTTEATAWTTLNRLSIGLPEAAAAGVREAVLGYLDLTVQREWPAMARGEALPEAGLALTEVTRRYLAIVDDSSRTQTVVSKSIDLLAGISQARRARLGAMAGSVPKVLWFSLVAGTVIMVAFSFFLASENLLGQAFMTAMVAFTVTSLLYVAVLLDQPFSGPASISSLPLEHAASVFRAGRT</sequence>
<dbReference type="Pfam" id="PF14023">
    <property type="entry name" value="Bestrophin-like"/>
    <property type="match status" value="1"/>
</dbReference>
<proteinExistence type="predicted"/>
<evidence type="ECO:0000313" key="3">
    <source>
        <dbReference type="Proteomes" id="UP001305521"/>
    </source>
</evidence>
<evidence type="ECO:0000256" key="1">
    <source>
        <dbReference type="SAM" id="Phobius"/>
    </source>
</evidence>
<name>A0ABZ0PQN4_9PROT</name>
<dbReference type="InterPro" id="IPR025333">
    <property type="entry name" value="DUF4239"/>
</dbReference>
<keyword evidence="1" id="KW-0472">Membrane</keyword>
<feature type="transmembrane region" description="Helical" evidence="1">
    <location>
        <begin position="211"/>
        <end position="233"/>
    </location>
</feature>
<keyword evidence="1" id="KW-0812">Transmembrane</keyword>
<dbReference type="Proteomes" id="UP001305521">
    <property type="component" value="Chromosome"/>
</dbReference>
<organism evidence="2 3">
    <name type="scientific">Sediminicoccus rosea</name>
    <dbReference type="NCBI Taxonomy" id="1225128"/>
    <lineage>
        <taxon>Bacteria</taxon>
        <taxon>Pseudomonadati</taxon>
        <taxon>Pseudomonadota</taxon>
        <taxon>Alphaproteobacteria</taxon>
        <taxon>Acetobacterales</taxon>
        <taxon>Roseomonadaceae</taxon>
        <taxon>Sediminicoccus</taxon>
    </lineage>
</organism>
<dbReference type="RefSeq" id="WP_318651545.1">
    <property type="nucleotide sequence ID" value="NZ_CP137852.1"/>
</dbReference>
<evidence type="ECO:0000313" key="2">
    <source>
        <dbReference type="EMBL" id="WPB87593.1"/>
    </source>
</evidence>
<accession>A0ABZ0PQN4</accession>
<reference evidence="2 3" key="1">
    <citation type="submission" date="2023-11" db="EMBL/GenBank/DDBJ databases">
        <title>Arctic aerobic anoxygenic photoheterotroph Sediminicoccus rosea KRV36 adapts its photosynthesis to long days of polar summer.</title>
        <authorList>
            <person name="Tomasch J."/>
            <person name="Kopejtka K."/>
            <person name="Bily T."/>
            <person name="Gardiner A.T."/>
            <person name="Gardian Z."/>
            <person name="Shivaramu S."/>
            <person name="Koblizek M."/>
            <person name="Engelhardt F."/>
            <person name="Kaftan D."/>
        </authorList>
    </citation>
    <scope>NUCLEOTIDE SEQUENCE [LARGE SCALE GENOMIC DNA]</scope>
    <source>
        <strain evidence="2 3">R-30</strain>
    </source>
</reference>
<gene>
    <name evidence="2" type="ORF">R9Z33_12090</name>
</gene>
<protein>
    <submittedName>
        <fullName evidence="2">DUF4239 domain-containing protein</fullName>
    </submittedName>
</protein>